<dbReference type="Proteomes" id="UP000266861">
    <property type="component" value="Unassembled WGS sequence"/>
</dbReference>
<organism evidence="2 3">
    <name type="scientific">Diversispora epigaea</name>
    <dbReference type="NCBI Taxonomy" id="1348612"/>
    <lineage>
        <taxon>Eukaryota</taxon>
        <taxon>Fungi</taxon>
        <taxon>Fungi incertae sedis</taxon>
        <taxon>Mucoromycota</taxon>
        <taxon>Glomeromycotina</taxon>
        <taxon>Glomeromycetes</taxon>
        <taxon>Diversisporales</taxon>
        <taxon>Diversisporaceae</taxon>
        <taxon>Diversispora</taxon>
    </lineage>
</organism>
<dbReference type="Pfam" id="PF21787">
    <property type="entry name" value="TNP-like_RNaseH_N"/>
    <property type="match status" value="1"/>
</dbReference>
<evidence type="ECO:0000313" key="3">
    <source>
        <dbReference type="Proteomes" id="UP000266861"/>
    </source>
</evidence>
<dbReference type="EMBL" id="PQFF01000024">
    <property type="protein sequence ID" value="RHZ88110.1"/>
    <property type="molecule type" value="Genomic_DNA"/>
</dbReference>
<sequence>MSQKRYKNENSDSLLSKKQKKLETLQELLNSRSDLKGKEIYFFPTLDKYFKGIIMYNGKENKAYIYCIKSNQNFDTFFKWINHLKKLRLFKGKRSSLATIFLEQNPTCLSIASILNHTDYKPYWKTISLINTIDILSFIQQKILPGEEFTGTSIQEIIGELELGFSAKKKQPEKKLLIFTKNRLHSYEIHVLNQIVQEIYLSFLVIAMERTLDEIIKIIKFVFSVEICCGQSTSGYEDVTQIRGTQFVINDKDHIPFAFLEKAGQIDEAYRRIDCTLIVKENYIYFLNKKIRKEEEEVSDEIANIANVISEKVENKDIDISNLHPIFQEHIHIQSGNSKGTRYHPMFLRWAISVYNRSGLATYNAIKVIMRLPSISTLKSYIDECEQKSGWQNKVTYQLLSNLAINNIWGYEKIGFISHDSFKIQKGLLWSQRENCYVGYLDCEDEMHDYHAFAIQCQQEIESTSTEINFLHNSSKSLSEQQKYKLATQVHQIVWHSITHNFSFPLSYYGINNITPHNLNNIIFDLAAKLECLGIKTIGSVCDGAGENRMHIKSWDWFASKLKCEDIVEVNFNKNKKNFCSAKIIESNFEKTKFTVIPLESNNSETISIERTFICPPMPPKLE</sequence>
<name>A0A397JUL7_9GLOM</name>
<feature type="domain" description="Transposable element P transposase-like RNase H" evidence="1">
    <location>
        <begin position="454"/>
        <end position="553"/>
    </location>
</feature>
<keyword evidence="3" id="KW-1185">Reference proteome</keyword>
<gene>
    <name evidence="2" type="ORF">Glove_26g50</name>
</gene>
<dbReference type="InterPro" id="IPR048365">
    <property type="entry name" value="TNP-like_RNaseH_N"/>
</dbReference>
<evidence type="ECO:0000259" key="1">
    <source>
        <dbReference type="Pfam" id="PF21787"/>
    </source>
</evidence>
<accession>A0A397JUL7</accession>
<proteinExistence type="predicted"/>
<dbReference type="OrthoDB" id="2429640at2759"/>
<evidence type="ECO:0000313" key="2">
    <source>
        <dbReference type="EMBL" id="RHZ88110.1"/>
    </source>
</evidence>
<comment type="caution">
    <text evidence="2">The sequence shown here is derived from an EMBL/GenBank/DDBJ whole genome shotgun (WGS) entry which is preliminary data.</text>
</comment>
<reference evidence="2 3" key="1">
    <citation type="submission" date="2018-08" db="EMBL/GenBank/DDBJ databases">
        <title>Genome and evolution of the arbuscular mycorrhizal fungus Diversispora epigaea (formerly Glomus versiforme) and its bacterial endosymbionts.</title>
        <authorList>
            <person name="Sun X."/>
            <person name="Fei Z."/>
            <person name="Harrison M."/>
        </authorList>
    </citation>
    <scope>NUCLEOTIDE SEQUENCE [LARGE SCALE GENOMIC DNA]</scope>
    <source>
        <strain evidence="2 3">IT104</strain>
    </source>
</reference>
<dbReference type="AlphaFoldDB" id="A0A397JUL7"/>
<protein>
    <recommendedName>
        <fullName evidence="1">Transposable element P transposase-like RNase H domain-containing protein</fullName>
    </recommendedName>
</protein>